<evidence type="ECO:0000313" key="3">
    <source>
        <dbReference type="EMBL" id="KAF0745008.1"/>
    </source>
</evidence>
<dbReference type="EMBL" id="VJMJ01000003">
    <property type="protein sequence ID" value="KAF0745008.1"/>
    <property type="molecule type" value="Genomic_DNA"/>
</dbReference>
<feature type="transmembrane region" description="Helical" evidence="2">
    <location>
        <begin position="300"/>
        <end position="325"/>
    </location>
</feature>
<dbReference type="Proteomes" id="UP000481153">
    <property type="component" value="Unassembled WGS sequence"/>
</dbReference>
<accession>A0A6G0XWC6</accession>
<dbReference type="InterPro" id="IPR016024">
    <property type="entry name" value="ARM-type_fold"/>
</dbReference>
<name>A0A6G0XWC6_9STRA</name>
<proteinExistence type="predicted"/>
<evidence type="ECO:0000313" key="4">
    <source>
        <dbReference type="Proteomes" id="UP000481153"/>
    </source>
</evidence>
<feature type="region of interest" description="Disordered" evidence="1">
    <location>
        <begin position="348"/>
        <end position="373"/>
    </location>
</feature>
<keyword evidence="2" id="KW-1133">Transmembrane helix</keyword>
<dbReference type="SUPFAM" id="SSF48371">
    <property type="entry name" value="ARM repeat"/>
    <property type="match status" value="1"/>
</dbReference>
<keyword evidence="2" id="KW-0812">Transmembrane</keyword>
<keyword evidence="4" id="KW-1185">Reference proteome</keyword>
<sequence>MTTALLSTKVAACCETLSLQEAWVFAKKPELKAVRDAFGETPCESNETIVVDALLPLAAPMAENLLPSWHTDTIQTTCALLVTFVTVLGVYFRPFTDQVVVPLLNAGRKMRRRNMDERLANTNLSEWKLVDQMLWQSVETCLDMMSSKSRYDLLPILDHYDACHSVSVQCLVLRQVEIVLGSWTKVELEPYFGHIRDLLHNAMHDRHLDIRMTARGAFSNFCHTWSEHMDELAHIPSPHMLNLLVDCYTRHDISTTNGPTSAAVDMVEDIMVEEEDTQDVVEGKDVVGRVDEVLDVHLSLVMYLLVFLTAPLWSLSLLLVGCLLWPVGISTKAQIGPMPSVDLLCEDQRSRDASDPKKDTRGCGEKQRRIQLA</sequence>
<dbReference type="AlphaFoldDB" id="A0A6G0XWC6"/>
<gene>
    <name evidence="3" type="ORF">Ae201684_000589</name>
</gene>
<dbReference type="InterPro" id="IPR011989">
    <property type="entry name" value="ARM-like"/>
</dbReference>
<evidence type="ECO:0000256" key="2">
    <source>
        <dbReference type="SAM" id="Phobius"/>
    </source>
</evidence>
<reference evidence="3 4" key="1">
    <citation type="submission" date="2019-07" db="EMBL/GenBank/DDBJ databases">
        <title>Genomics analysis of Aphanomyces spp. identifies a new class of oomycete effector associated with host adaptation.</title>
        <authorList>
            <person name="Gaulin E."/>
        </authorList>
    </citation>
    <scope>NUCLEOTIDE SEQUENCE [LARGE SCALE GENOMIC DNA]</scope>
    <source>
        <strain evidence="3 4">ATCC 201684</strain>
    </source>
</reference>
<keyword evidence="2" id="KW-0472">Membrane</keyword>
<dbReference type="Gene3D" id="1.25.10.10">
    <property type="entry name" value="Leucine-rich Repeat Variant"/>
    <property type="match status" value="1"/>
</dbReference>
<evidence type="ECO:0000256" key="1">
    <source>
        <dbReference type="SAM" id="MobiDB-lite"/>
    </source>
</evidence>
<protein>
    <recommendedName>
        <fullName evidence="5">CLASP N-terminal domain-containing protein</fullName>
    </recommendedName>
</protein>
<organism evidence="3 4">
    <name type="scientific">Aphanomyces euteiches</name>
    <dbReference type="NCBI Taxonomy" id="100861"/>
    <lineage>
        <taxon>Eukaryota</taxon>
        <taxon>Sar</taxon>
        <taxon>Stramenopiles</taxon>
        <taxon>Oomycota</taxon>
        <taxon>Saprolegniomycetes</taxon>
        <taxon>Saprolegniales</taxon>
        <taxon>Verrucalvaceae</taxon>
        <taxon>Aphanomyces</taxon>
    </lineage>
</organism>
<comment type="caution">
    <text evidence="3">The sequence shown here is derived from an EMBL/GenBank/DDBJ whole genome shotgun (WGS) entry which is preliminary data.</text>
</comment>
<evidence type="ECO:0008006" key="5">
    <source>
        <dbReference type="Google" id="ProtNLM"/>
    </source>
</evidence>
<dbReference type="VEuPathDB" id="FungiDB:AeMF1_007037"/>